<keyword evidence="12" id="KW-0804">Transcription</keyword>
<dbReference type="RefSeq" id="XP_070141497.1">
    <property type="nucleotide sequence ID" value="XM_070285396.1"/>
</dbReference>
<dbReference type="GO" id="GO:0043186">
    <property type="term" value="C:P granule"/>
    <property type="evidence" value="ECO:0007669"/>
    <property type="project" value="TreeGrafter"/>
</dbReference>
<dbReference type="SUPFAM" id="SSF47095">
    <property type="entry name" value="HMG-box"/>
    <property type="match status" value="1"/>
</dbReference>
<evidence type="ECO:0000313" key="18">
    <source>
        <dbReference type="Proteomes" id="UP001652661"/>
    </source>
</evidence>
<evidence type="ECO:0000256" key="14">
    <source>
        <dbReference type="ARBA" id="ARBA00023254"/>
    </source>
</evidence>
<keyword evidence="6" id="KW-0678">Repressor</keyword>
<evidence type="ECO:0000256" key="6">
    <source>
        <dbReference type="ARBA" id="ARBA00022491"/>
    </source>
</evidence>
<dbReference type="PROSITE" id="PS50118">
    <property type="entry name" value="HMG_BOX_2"/>
    <property type="match status" value="1"/>
</dbReference>
<dbReference type="GO" id="GO:0043565">
    <property type="term" value="F:sequence-specific DNA binding"/>
    <property type="evidence" value="ECO:0007669"/>
    <property type="project" value="TreeGrafter"/>
</dbReference>
<dbReference type="GO" id="GO:0034587">
    <property type="term" value="P:piRNA processing"/>
    <property type="evidence" value="ECO:0007669"/>
    <property type="project" value="TreeGrafter"/>
</dbReference>
<keyword evidence="11" id="KW-0943">RNA-mediated gene silencing</keyword>
<proteinExistence type="inferred from homology"/>
<dbReference type="OMA" id="KHEIFDH"/>
<evidence type="ECO:0000256" key="7">
    <source>
        <dbReference type="ARBA" id="ARBA00022782"/>
    </source>
</evidence>
<organism evidence="18 19">
    <name type="scientific">Drosophila kikkawai</name>
    <name type="common">Fruit fly</name>
    <dbReference type="NCBI Taxonomy" id="30033"/>
    <lineage>
        <taxon>Eukaryota</taxon>
        <taxon>Metazoa</taxon>
        <taxon>Ecdysozoa</taxon>
        <taxon>Arthropoda</taxon>
        <taxon>Hexapoda</taxon>
        <taxon>Insecta</taxon>
        <taxon>Pterygota</taxon>
        <taxon>Neoptera</taxon>
        <taxon>Endopterygota</taxon>
        <taxon>Diptera</taxon>
        <taxon>Brachycera</taxon>
        <taxon>Muscomorpha</taxon>
        <taxon>Ephydroidea</taxon>
        <taxon>Drosophilidae</taxon>
        <taxon>Drosophila</taxon>
        <taxon>Sophophora</taxon>
    </lineage>
</organism>
<keyword evidence="4" id="KW-0217">Developmental protein</keyword>
<feature type="compositionally biased region" description="Polar residues" evidence="16">
    <location>
        <begin position="378"/>
        <end position="390"/>
    </location>
</feature>
<name>A0A6P4HVA4_DROKI</name>
<dbReference type="InterPro" id="IPR039259">
    <property type="entry name" value="Protein_maelstrom"/>
</dbReference>
<keyword evidence="10 15" id="KW-0238">DNA-binding</keyword>
<dbReference type="GO" id="GO:0005634">
    <property type="term" value="C:nucleus"/>
    <property type="evidence" value="ECO:0007669"/>
    <property type="project" value="UniProtKB-SubCell"/>
</dbReference>
<feature type="domain" description="HMG box" evidence="17">
    <location>
        <begin position="2"/>
        <end position="69"/>
    </location>
</feature>
<dbReference type="PANTHER" id="PTHR21358">
    <property type="entry name" value="PROTEIN MAELSTROM HOMOLOG"/>
    <property type="match status" value="1"/>
</dbReference>
<dbReference type="Proteomes" id="UP001652661">
    <property type="component" value="Chromosome 3L"/>
</dbReference>
<dbReference type="OrthoDB" id="24555at2759"/>
<evidence type="ECO:0000256" key="5">
    <source>
        <dbReference type="ARBA" id="ARBA00022490"/>
    </source>
</evidence>
<evidence type="ECO:0000256" key="2">
    <source>
        <dbReference type="ARBA" id="ARBA00004496"/>
    </source>
</evidence>
<evidence type="ECO:0000256" key="8">
    <source>
        <dbReference type="ARBA" id="ARBA00022943"/>
    </source>
</evidence>
<keyword evidence="9" id="KW-0805">Transcription regulation</keyword>
<keyword evidence="5" id="KW-0963">Cytoplasm</keyword>
<dbReference type="GO" id="GO:0007140">
    <property type="term" value="P:male meiotic nuclear division"/>
    <property type="evidence" value="ECO:0007669"/>
    <property type="project" value="TreeGrafter"/>
</dbReference>
<dbReference type="InterPro" id="IPR009071">
    <property type="entry name" value="HMG_box_dom"/>
</dbReference>
<dbReference type="FunFam" id="1.10.30.10:FF:000057">
    <property type="entry name" value="Protein maelstrom 2"/>
    <property type="match status" value="1"/>
</dbReference>
<evidence type="ECO:0000259" key="17">
    <source>
        <dbReference type="PROSITE" id="PS50118"/>
    </source>
</evidence>
<evidence type="ECO:0000256" key="4">
    <source>
        <dbReference type="ARBA" id="ARBA00022473"/>
    </source>
</evidence>
<feature type="DNA-binding region" description="HMG box" evidence="15">
    <location>
        <begin position="2"/>
        <end position="69"/>
    </location>
</feature>
<accession>A0A6P4HVA4</accession>
<comment type="similarity">
    <text evidence="3">Belongs to the maelstrom family.</text>
</comment>
<dbReference type="GO" id="GO:0007283">
    <property type="term" value="P:spermatogenesis"/>
    <property type="evidence" value="ECO:0007669"/>
    <property type="project" value="TreeGrafter"/>
</dbReference>
<evidence type="ECO:0000313" key="20">
    <source>
        <dbReference type="RefSeq" id="XP_070141497.1"/>
    </source>
</evidence>
<evidence type="ECO:0000256" key="9">
    <source>
        <dbReference type="ARBA" id="ARBA00023015"/>
    </source>
</evidence>
<evidence type="ECO:0000256" key="16">
    <source>
        <dbReference type="SAM" id="MobiDB-lite"/>
    </source>
</evidence>
<evidence type="ECO:0000256" key="12">
    <source>
        <dbReference type="ARBA" id="ARBA00023163"/>
    </source>
</evidence>
<evidence type="ECO:0000256" key="15">
    <source>
        <dbReference type="PROSITE-ProRule" id="PRU00267"/>
    </source>
</evidence>
<evidence type="ECO:0000256" key="1">
    <source>
        <dbReference type="ARBA" id="ARBA00004123"/>
    </source>
</evidence>
<evidence type="ECO:0000256" key="10">
    <source>
        <dbReference type="ARBA" id="ARBA00023125"/>
    </source>
</evidence>
<keyword evidence="14" id="KW-0469">Meiosis</keyword>
<dbReference type="GO" id="GO:0060964">
    <property type="term" value="P:regulation of miRNA-mediated gene silencing"/>
    <property type="evidence" value="ECO:0007669"/>
    <property type="project" value="InterPro"/>
</dbReference>
<protein>
    <submittedName>
        <fullName evidence="19 20">Protein maelstrom</fullName>
    </submittedName>
</protein>
<keyword evidence="8" id="KW-0896">Oogenesis</keyword>
<keyword evidence="13 15" id="KW-0539">Nucleus</keyword>
<reference evidence="19" key="1">
    <citation type="submission" date="2025-04" db="UniProtKB">
        <authorList>
            <consortium name="RefSeq"/>
        </authorList>
    </citation>
    <scope>IDENTIFICATION</scope>
    <source>
        <strain evidence="20">14028-0561.14</strain>
        <tissue evidence="20">Whole fly</tissue>
    </source>
</reference>
<dbReference type="AlphaFoldDB" id="A0A6P4HVA4"/>
<feature type="region of interest" description="Disordered" evidence="16">
    <location>
        <begin position="357"/>
        <end position="433"/>
    </location>
</feature>
<gene>
    <name evidence="19" type="primary">LOC108072814</name>
    <name evidence="20" type="synonym">mael</name>
</gene>
<dbReference type="RefSeq" id="XP_017019600.1">
    <property type="nucleotide sequence ID" value="XM_017164111.1"/>
</dbReference>
<dbReference type="InterPro" id="IPR024970">
    <property type="entry name" value="Maelstrom"/>
</dbReference>
<dbReference type="InterPro" id="IPR036910">
    <property type="entry name" value="HMG_box_dom_sf"/>
</dbReference>
<evidence type="ECO:0000256" key="3">
    <source>
        <dbReference type="ARBA" id="ARBA00007057"/>
    </source>
</evidence>
<keyword evidence="18" id="KW-1185">Reference proteome</keyword>
<evidence type="ECO:0000313" key="19">
    <source>
        <dbReference type="RefSeq" id="XP_017019600.1"/>
    </source>
</evidence>
<dbReference type="GO" id="GO:0048477">
    <property type="term" value="P:oogenesis"/>
    <property type="evidence" value="ECO:0007669"/>
    <property type="project" value="UniProtKB-KW"/>
</dbReference>
<dbReference type="Pfam" id="PF13017">
    <property type="entry name" value="Maelstrom"/>
    <property type="match status" value="1"/>
</dbReference>
<comment type="subcellular location">
    <subcellularLocation>
        <location evidence="2">Cytoplasm</location>
    </subcellularLocation>
    <subcellularLocation>
        <location evidence="1">Nucleus</location>
    </subcellularLocation>
</comment>
<dbReference type="GO" id="GO:0045892">
    <property type="term" value="P:negative regulation of DNA-templated transcription"/>
    <property type="evidence" value="ECO:0007669"/>
    <property type="project" value="TreeGrafter"/>
</dbReference>
<dbReference type="Gene3D" id="1.10.30.10">
    <property type="entry name" value="High mobility group box domain"/>
    <property type="match status" value="1"/>
</dbReference>
<dbReference type="GeneID" id="108072814"/>
<dbReference type="PANTHER" id="PTHR21358:SF4">
    <property type="entry name" value="PROTEIN MAELSTROM HOMOLOG"/>
    <property type="match status" value="1"/>
</dbReference>
<evidence type="ECO:0000256" key="13">
    <source>
        <dbReference type="ARBA" id="ARBA00023242"/>
    </source>
</evidence>
<keyword evidence="7" id="KW-0221">Differentiation</keyword>
<evidence type="ECO:0000256" key="11">
    <source>
        <dbReference type="ARBA" id="ARBA00023158"/>
    </source>
</evidence>
<sequence>MAPKKHSGFMMFVNEWRQNNSQGRNMTLAQAVTHCGDMWKNLTMQQRGPYNSSAKDADVQARATKERLNCCGQAISDVDKAQREMTDSVLQMKRTIERMVMDAKKSHDLENTKFVFCAFNYFTKALKSDVYMPAEFAACEYSLKEGIMSVYSTLIDPGHIIFGQASDAQQHASTTHGLPLPPKALGEKNMEKLYSQIVAYLTKCHGNKPLIVFTPTENMAVVKSCMRFLACESDKDALDGLNKIIVYDIQYLFLVLKKEVLSIAGLPDDKINIYVTDTIFLRDFFEFTPEIACQFHEVNDRAKYCTQSMVKRWCFIFSDYMCGDLAITVKPGKHIPPKTRPNYKVIPADGSSLSRESSFDSFYSLPGSRSTQGDKNRNASPTGSQRSTASAYVPTDHTVFASGLNEGTEFPSLGDRRPKGRRAPAGGAGQRELGAWNLPAPSRTLNEFSDDDFSVVGAGNRNRH</sequence>